<organism evidence="7 8">
    <name type="scientific">Candolleomyces eurysporus</name>
    <dbReference type="NCBI Taxonomy" id="2828524"/>
    <lineage>
        <taxon>Eukaryota</taxon>
        <taxon>Fungi</taxon>
        <taxon>Dikarya</taxon>
        <taxon>Basidiomycota</taxon>
        <taxon>Agaricomycotina</taxon>
        <taxon>Agaricomycetes</taxon>
        <taxon>Agaricomycetidae</taxon>
        <taxon>Agaricales</taxon>
        <taxon>Agaricineae</taxon>
        <taxon>Psathyrellaceae</taxon>
        <taxon>Candolleomyces</taxon>
    </lineage>
</organism>
<dbReference type="Gene3D" id="2.80.10.50">
    <property type="match status" value="1"/>
</dbReference>
<comment type="similarity">
    <text evidence="5">Belongs to the protease inhibitor I48 family.</text>
</comment>
<evidence type="ECO:0000256" key="1">
    <source>
        <dbReference type="ARBA" id="ARBA00011738"/>
    </source>
</evidence>
<comment type="subunit">
    <text evidence="1">Homodimer.</text>
</comment>
<dbReference type="InterPro" id="IPR019508">
    <property type="entry name" value="Prot_inh_I48_clitocypin"/>
</dbReference>
<comment type="caution">
    <text evidence="7">The sequence shown here is derived from an EMBL/GenBank/DDBJ whole genome shotgun (WGS) entry which is preliminary data.</text>
</comment>
<feature type="compositionally biased region" description="Basic residues" evidence="6">
    <location>
        <begin position="76"/>
        <end position="88"/>
    </location>
</feature>
<accession>A0A9W8J9K2</accession>
<dbReference type="AlphaFoldDB" id="A0A9W8J9K2"/>
<dbReference type="GO" id="GO:0004869">
    <property type="term" value="F:cysteine-type endopeptidase inhibitor activity"/>
    <property type="evidence" value="ECO:0007669"/>
    <property type="project" value="UniProtKB-KW"/>
</dbReference>
<gene>
    <name evidence="7" type="ORF">H1R20_g6204</name>
</gene>
<proteinExistence type="inferred from homology"/>
<evidence type="ECO:0000256" key="2">
    <source>
        <dbReference type="ARBA" id="ARBA00022690"/>
    </source>
</evidence>
<feature type="region of interest" description="Disordered" evidence="6">
    <location>
        <begin position="72"/>
        <end position="92"/>
    </location>
</feature>
<evidence type="ECO:0000256" key="6">
    <source>
        <dbReference type="SAM" id="MobiDB-lite"/>
    </source>
</evidence>
<dbReference type="Proteomes" id="UP001140091">
    <property type="component" value="Unassembled WGS sequence"/>
</dbReference>
<keyword evidence="2" id="KW-0646">Protease inhibitor</keyword>
<dbReference type="Pfam" id="PF10467">
    <property type="entry name" value="Inhibitor_I48"/>
    <property type="match status" value="1"/>
</dbReference>
<keyword evidence="8" id="KW-1185">Reference proteome</keyword>
<evidence type="ECO:0000256" key="4">
    <source>
        <dbReference type="ARBA" id="ARBA00024855"/>
    </source>
</evidence>
<feature type="non-terminal residue" evidence="7">
    <location>
        <position position="181"/>
    </location>
</feature>
<evidence type="ECO:0000256" key="5">
    <source>
        <dbReference type="ARBA" id="ARBA00025775"/>
    </source>
</evidence>
<evidence type="ECO:0000313" key="8">
    <source>
        <dbReference type="Proteomes" id="UP001140091"/>
    </source>
</evidence>
<sequence>MVDPSGIHQLRAPGGDKWFMTNSGVDEVVSLDPEGPQRVEAQQWSITPVPGAEPPNMYYVYLHNGERGKPTALAQQHRHGAHHHSKDHHTHDDCCLPQGPVISSTRHVDEWEITPLVKDIPAEHKGKAFIFRAATDAPGKEWCIGTDGSKLAIKPFSVDSGEERPYWLVEDSKFAESGIPK</sequence>
<reference evidence="7" key="1">
    <citation type="submission" date="2022-06" db="EMBL/GenBank/DDBJ databases">
        <title>Genome Sequence of Candolleomyces eurysporus.</title>
        <authorList>
            <person name="Buettner E."/>
        </authorList>
    </citation>
    <scope>NUCLEOTIDE SEQUENCE</scope>
    <source>
        <strain evidence="7">VTCC 930004</strain>
    </source>
</reference>
<keyword evidence="3" id="KW-0789">Thiol protease inhibitor</keyword>
<evidence type="ECO:0000313" key="7">
    <source>
        <dbReference type="EMBL" id="KAJ2930886.1"/>
    </source>
</evidence>
<evidence type="ECO:0000256" key="3">
    <source>
        <dbReference type="ARBA" id="ARBA00022704"/>
    </source>
</evidence>
<dbReference type="EMBL" id="JANBPK010000816">
    <property type="protein sequence ID" value="KAJ2930886.1"/>
    <property type="molecule type" value="Genomic_DNA"/>
</dbReference>
<dbReference type="OrthoDB" id="10317333at2759"/>
<name>A0A9W8J9K2_9AGAR</name>
<protein>
    <submittedName>
        <fullName evidence="7">Uncharacterized protein</fullName>
    </submittedName>
</protein>
<comment type="function">
    <text evidence="4">Binds and inhibits cysteine proteinases. Inhibits most strongly papain and cathepsin L, more weakly bromelain and cathepsin B while it is completely ineffective against cathepsin H.</text>
</comment>